<keyword evidence="1" id="KW-0328">Glycosyltransferase</keyword>
<protein>
    <submittedName>
        <fullName evidence="4">Glycosyltransferases involved in cell wall biogenesis</fullName>
    </submittedName>
</protein>
<dbReference type="Pfam" id="PF00535">
    <property type="entry name" value="Glycos_transf_2"/>
    <property type="match status" value="1"/>
</dbReference>
<sequence length="328" mass="38603">MKCKVSVIVPVYNAAKYLDEMVNSLLAQTLKEIEFIFVNDCSTDNSLEILYEFEKKDTDRIIIINLDENQGPGGARNVGLQYSSGEYIAFADSDDYVNSKMYECMYEKAIEDDFDLVECGYFTERRNKEMMLWDKSMEGEVSFDNRVRMFMSCGFIVTKLYKRSIIIDSQIQFIHKIQFEDVDFLSRVYCKVQKVGIVDRPFYYYRDNPESFSNKGNKSKYFDIINTFCTEYLEHMRKEKGYNILKPVIEFVILGIWFDMFKAYVTKSPKIDINSLQKIDKEIKKYVSNYGENIFFVERAKHDLFKDAFLINSFDSQKAVVILENVKI</sequence>
<evidence type="ECO:0000259" key="3">
    <source>
        <dbReference type="Pfam" id="PF00535"/>
    </source>
</evidence>
<gene>
    <name evidence="4" type="ORF">CTER_3871</name>
</gene>
<dbReference type="GO" id="GO:0016757">
    <property type="term" value="F:glycosyltransferase activity"/>
    <property type="evidence" value="ECO:0007669"/>
    <property type="project" value="UniProtKB-KW"/>
</dbReference>
<comment type="caution">
    <text evidence="4">The sequence shown here is derived from an EMBL/GenBank/DDBJ whole genome shotgun (WGS) entry which is preliminary data.</text>
</comment>
<dbReference type="STRING" id="1195236.CTER_3871"/>
<evidence type="ECO:0000256" key="1">
    <source>
        <dbReference type="ARBA" id="ARBA00022676"/>
    </source>
</evidence>
<reference evidence="4 5" key="1">
    <citation type="journal article" date="2013" name="Genome Announc.">
        <title>Draft Genome Sequence of the Cellulolytic, Mesophilic, Anaerobic Bacterium Clostridium termitidis Strain CT1112 (DSM 5398).</title>
        <authorList>
            <person name="Lal S."/>
            <person name="Ramachandran U."/>
            <person name="Zhang X."/>
            <person name="Munir R."/>
            <person name="Sparling R."/>
            <person name="Levin D.B."/>
        </authorList>
    </citation>
    <scope>NUCLEOTIDE SEQUENCE [LARGE SCALE GENOMIC DNA]</scope>
    <source>
        <strain evidence="4 5">CT1112</strain>
    </source>
</reference>
<keyword evidence="2 4" id="KW-0808">Transferase</keyword>
<dbReference type="PANTHER" id="PTHR22916">
    <property type="entry name" value="GLYCOSYLTRANSFERASE"/>
    <property type="match status" value="1"/>
</dbReference>
<dbReference type="Proteomes" id="UP000014155">
    <property type="component" value="Unassembled WGS sequence"/>
</dbReference>
<dbReference type="InterPro" id="IPR001173">
    <property type="entry name" value="Glyco_trans_2-like"/>
</dbReference>
<dbReference type="AlphaFoldDB" id="S0FJE5"/>
<dbReference type="SUPFAM" id="SSF53448">
    <property type="entry name" value="Nucleotide-diphospho-sugar transferases"/>
    <property type="match status" value="1"/>
</dbReference>
<dbReference type="InterPro" id="IPR029044">
    <property type="entry name" value="Nucleotide-diphossugar_trans"/>
</dbReference>
<accession>S0FJE5</accession>
<dbReference type="CDD" id="cd00761">
    <property type="entry name" value="Glyco_tranf_GTA_type"/>
    <property type="match status" value="1"/>
</dbReference>
<organism evidence="4 5">
    <name type="scientific">Ruminiclostridium cellobioparum subsp. termitidis CT1112</name>
    <dbReference type="NCBI Taxonomy" id="1195236"/>
    <lineage>
        <taxon>Bacteria</taxon>
        <taxon>Bacillati</taxon>
        <taxon>Bacillota</taxon>
        <taxon>Clostridia</taxon>
        <taxon>Eubacteriales</taxon>
        <taxon>Oscillospiraceae</taxon>
        <taxon>Ruminiclostridium</taxon>
    </lineage>
</organism>
<evidence type="ECO:0000313" key="4">
    <source>
        <dbReference type="EMBL" id="EMS70381.1"/>
    </source>
</evidence>
<dbReference type="PANTHER" id="PTHR22916:SF51">
    <property type="entry name" value="GLYCOSYLTRANSFERASE EPSH-RELATED"/>
    <property type="match status" value="1"/>
</dbReference>
<feature type="domain" description="Glycosyltransferase 2-like" evidence="3">
    <location>
        <begin position="6"/>
        <end position="125"/>
    </location>
</feature>
<dbReference type="Gene3D" id="3.90.550.10">
    <property type="entry name" value="Spore Coat Polysaccharide Biosynthesis Protein SpsA, Chain A"/>
    <property type="match status" value="1"/>
</dbReference>
<dbReference type="PATRIC" id="fig|1195236.3.peg.4080"/>
<dbReference type="EMBL" id="AORV01000055">
    <property type="protein sequence ID" value="EMS70381.1"/>
    <property type="molecule type" value="Genomic_DNA"/>
</dbReference>
<evidence type="ECO:0000256" key="2">
    <source>
        <dbReference type="ARBA" id="ARBA00022679"/>
    </source>
</evidence>
<dbReference type="eggNOG" id="COG0463">
    <property type="taxonomic scope" value="Bacteria"/>
</dbReference>
<keyword evidence="5" id="KW-1185">Reference proteome</keyword>
<evidence type="ECO:0000313" key="5">
    <source>
        <dbReference type="Proteomes" id="UP000014155"/>
    </source>
</evidence>
<name>S0FJE5_RUMCE</name>
<dbReference type="RefSeq" id="WP_004628514.1">
    <property type="nucleotide sequence ID" value="NZ_AORV01000055.1"/>
</dbReference>
<proteinExistence type="predicted"/>